<dbReference type="Proteomes" id="UP000694408">
    <property type="component" value="Unplaced"/>
</dbReference>
<feature type="transmembrane region" description="Helical" evidence="2">
    <location>
        <begin position="139"/>
        <end position="161"/>
    </location>
</feature>
<feature type="chain" id="PRO_5034918511" description="Transmembrane protein 221" evidence="3">
    <location>
        <begin position="25"/>
        <end position="384"/>
    </location>
</feature>
<proteinExistence type="predicted"/>
<dbReference type="PANTHER" id="PTHR36132:SF1">
    <property type="entry name" value="TRANSMEMBRANE PROTEIN 221"/>
    <property type="match status" value="1"/>
</dbReference>
<keyword evidence="2" id="KW-0812">Transmembrane</keyword>
<feature type="compositionally biased region" description="Basic and acidic residues" evidence="1">
    <location>
        <begin position="294"/>
        <end position="344"/>
    </location>
</feature>
<dbReference type="InterPro" id="IPR029201">
    <property type="entry name" value="Jiraiya"/>
</dbReference>
<feature type="region of interest" description="Disordered" evidence="1">
    <location>
        <begin position="280"/>
        <end position="362"/>
    </location>
</feature>
<accession>A0A8C5IRM2</accession>
<keyword evidence="5" id="KW-1185">Reference proteome</keyword>
<protein>
    <recommendedName>
        <fullName evidence="6">Transmembrane protein 221</fullName>
    </recommendedName>
</protein>
<organism evidence="4 5">
    <name type="scientific">Junco hyemalis</name>
    <name type="common">Dark-eyed junco</name>
    <dbReference type="NCBI Taxonomy" id="40217"/>
    <lineage>
        <taxon>Eukaryota</taxon>
        <taxon>Metazoa</taxon>
        <taxon>Chordata</taxon>
        <taxon>Craniata</taxon>
        <taxon>Vertebrata</taxon>
        <taxon>Euteleostomi</taxon>
        <taxon>Archelosauria</taxon>
        <taxon>Archosauria</taxon>
        <taxon>Dinosauria</taxon>
        <taxon>Saurischia</taxon>
        <taxon>Theropoda</taxon>
        <taxon>Coelurosauria</taxon>
        <taxon>Aves</taxon>
        <taxon>Neognathae</taxon>
        <taxon>Neoaves</taxon>
        <taxon>Telluraves</taxon>
        <taxon>Australaves</taxon>
        <taxon>Passeriformes</taxon>
        <taxon>Passerellidae</taxon>
        <taxon>Junco</taxon>
    </lineage>
</organism>
<name>A0A8C5IRM2_JUNHY</name>
<dbReference type="InterPro" id="IPR053101">
    <property type="entry name" value="TM221"/>
</dbReference>
<dbReference type="AlphaFoldDB" id="A0A8C5IRM2"/>
<feature type="compositionally biased region" description="Low complexity" evidence="1">
    <location>
        <begin position="182"/>
        <end position="192"/>
    </location>
</feature>
<dbReference type="Ensembl" id="ENSJHYT00000008365.1">
    <property type="protein sequence ID" value="ENSJHYP00000006858.1"/>
    <property type="gene ID" value="ENSJHYG00000005505.1"/>
</dbReference>
<feature type="transmembrane region" description="Helical" evidence="2">
    <location>
        <begin position="109"/>
        <end position="133"/>
    </location>
</feature>
<reference evidence="4" key="1">
    <citation type="submission" date="2025-08" db="UniProtKB">
        <authorList>
            <consortium name="Ensembl"/>
        </authorList>
    </citation>
    <scope>IDENTIFICATION</scope>
</reference>
<feature type="region of interest" description="Disordered" evidence="1">
    <location>
        <begin position="170"/>
        <end position="250"/>
    </location>
</feature>
<feature type="compositionally biased region" description="Low complexity" evidence="1">
    <location>
        <begin position="213"/>
        <end position="224"/>
    </location>
</feature>
<evidence type="ECO:0000256" key="3">
    <source>
        <dbReference type="SAM" id="SignalP"/>
    </source>
</evidence>
<dbReference type="PANTHER" id="PTHR36132">
    <property type="entry name" value="TRANSMEMBRANE PROTEIN 221"/>
    <property type="match status" value="1"/>
</dbReference>
<sequence>MPSAYPQRALTVLLLFGTLSAAMALLSSSLIFQLPSGRAAPGAGALPEPVAAAVLPVSAVLAALCLVLNVSCLLLCLLHGYFSTELGRGQRGPERALWFLLDSRSVRHAAIGLFCCGVCLYLTALALSMLLLFQLEAGIASACILTSGVLLLLLSLLHALLRASRVSRGSEPPQALYENDSAQPGPGPAAAPRACREIHREFSFPPSPERQSRPGSASSSNPSSRSKEFPRGSQWELSRSKESQCQDWSRSKEFPRDAQWELSRSKELLRESQDWSRSTELPRESQWELSGNKEFLRESRDWSRSKESQSQDWSRIKEFPRESQRELSRNTEFPREARSQDWSRTHGTLLDSELLQEQGQPWNVTSREMRNAMSHRATKDSTLV</sequence>
<feature type="transmembrane region" description="Helical" evidence="2">
    <location>
        <begin position="55"/>
        <end position="82"/>
    </location>
</feature>
<feature type="compositionally biased region" description="Basic and acidic residues" evidence="1">
    <location>
        <begin position="238"/>
        <end position="250"/>
    </location>
</feature>
<keyword evidence="2" id="KW-0472">Membrane</keyword>
<feature type="signal peptide" evidence="3">
    <location>
        <begin position="1"/>
        <end position="24"/>
    </location>
</feature>
<evidence type="ECO:0000313" key="5">
    <source>
        <dbReference type="Proteomes" id="UP000694408"/>
    </source>
</evidence>
<dbReference type="Pfam" id="PF15038">
    <property type="entry name" value="Jiraiya"/>
    <property type="match status" value="1"/>
</dbReference>
<evidence type="ECO:0000256" key="2">
    <source>
        <dbReference type="SAM" id="Phobius"/>
    </source>
</evidence>
<evidence type="ECO:0000256" key="1">
    <source>
        <dbReference type="SAM" id="MobiDB-lite"/>
    </source>
</evidence>
<evidence type="ECO:0008006" key="6">
    <source>
        <dbReference type="Google" id="ProtNLM"/>
    </source>
</evidence>
<reference evidence="4" key="2">
    <citation type="submission" date="2025-09" db="UniProtKB">
        <authorList>
            <consortium name="Ensembl"/>
        </authorList>
    </citation>
    <scope>IDENTIFICATION</scope>
</reference>
<keyword evidence="2" id="KW-1133">Transmembrane helix</keyword>
<evidence type="ECO:0000313" key="4">
    <source>
        <dbReference type="Ensembl" id="ENSJHYP00000006858.1"/>
    </source>
</evidence>
<keyword evidence="3" id="KW-0732">Signal</keyword>